<name>A0A9N9NRS4_9GLOM</name>
<organism evidence="2 3">
    <name type="scientific">Funneliformis caledonium</name>
    <dbReference type="NCBI Taxonomy" id="1117310"/>
    <lineage>
        <taxon>Eukaryota</taxon>
        <taxon>Fungi</taxon>
        <taxon>Fungi incertae sedis</taxon>
        <taxon>Mucoromycota</taxon>
        <taxon>Glomeromycotina</taxon>
        <taxon>Glomeromycetes</taxon>
        <taxon>Glomerales</taxon>
        <taxon>Glomeraceae</taxon>
        <taxon>Funneliformis</taxon>
    </lineage>
</organism>
<keyword evidence="3" id="KW-1185">Reference proteome</keyword>
<evidence type="ECO:0000256" key="1">
    <source>
        <dbReference type="SAM" id="MobiDB-lite"/>
    </source>
</evidence>
<dbReference type="AlphaFoldDB" id="A0A9N9NRS4"/>
<evidence type="ECO:0000313" key="3">
    <source>
        <dbReference type="Proteomes" id="UP000789570"/>
    </source>
</evidence>
<dbReference type="EMBL" id="CAJVPQ010024440">
    <property type="protein sequence ID" value="CAG8764788.1"/>
    <property type="molecule type" value="Genomic_DNA"/>
</dbReference>
<sequence length="129" mass="14508">KKKNDNITNTVDSSATSPLSLRDVFNSKSSTQKSMVNQDIFRDQVESNMTIHNSPVQQLSSKIVKKYPELLLSDKSQSQSTMKTRSVLSKSTTNVPLPSSTLEAIKQQEITSVKRRRLKEIELNNLLAK</sequence>
<proteinExistence type="predicted"/>
<comment type="caution">
    <text evidence="2">The sequence shown here is derived from an EMBL/GenBank/DDBJ whole genome shotgun (WGS) entry which is preliminary data.</text>
</comment>
<dbReference type="Proteomes" id="UP000789570">
    <property type="component" value="Unassembled WGS sequence"/>
</dbReference>
<feature type="region of interest" description="Disordered" evidence="1">
    <location>
        <begin position="75"/>
        <end position="99"/>
    </location>
</feature>
<protein>
    <submittedName>
        <fullName evidence="2">16862_t:CDS:1</fullName>
    </submittedName>
</protein>
<feature type="non-terminal residue" evidence="2">
    <location>
        <position position="1"/>
    </location>
</feature>
<reference evidence="2" key="1">
    <citation type="submission" date="2021-06" db="EMBL/GenBank/DDBJ databases">
        <authorList>
            <person name="Kallberg Y."/>
            <person name="Tangrot J."/>
            <person name="Rosling A."/>
        </authorList>
    </citation>
    <scope>NUCLEOTIDE SEQUENCE</scope>
    <source>
        <strain evidence="2">UK204</strain>
    </source>
</reference>
<evidence type="ECO:0000313" key="2">
    <source>
        <dbReference type="EMBL" id="CAG8764788.1"/>
    </source>
</evidence>
<gene>
    <name evidence="2" type="ORF">FCALED_LOCUS17154</name>
</gene>
<accession>A0A9N9NRS4</accession>
<feature type="non-terminal residue" evidence="2">
    <location>
        <position position="129"/>
    </location>
</feature>